<sequence>MVIAENHDGHVYNWIMFERETIEFVLRAIDFYVSLLGDESRELAEDPDLASLITDDTRRELGLGRDKERANRLRQWIKSKSEESGDSYHVDISMSHGTVRFIKAVSLLYLAKLKTKRNRLASRPNVTTSTLSALDREISRKEELFSSSGVFKNASPVQLLAEYGEAPGAEEAVTPPQPNEEIALLTASRPRPVLVGSIEILDHELRRRCLDLFNQFQEAGQSERNDTVVSEASRILESRLRAVTGCTDGSTGKQLVTLAFNAQKAKLRVSSVPSEQEAAQLLFMGTFGFIRNQVQHKLLGSLPAERTLQILGWIDYLLAVIEQAERVADSP</sequence>
<protein>
    <recommendedName>
        <fullName evidence="1">Conserved hypothetical protein CHP02391 domain-containing protein</fullName>
    </recommendedName>
</protein>
<dbReference type="RefSeq" id="WP_126928438.1">
    <property type="nucleotide sequence ID" value="NZ_RXLZ01000013.1"/>
</dbReference>
<evidence type="ECO:0000313" key="2">
    <source>
        <dbReference type="EMBL" id="RTQ90530.1"/>
    </source>
</evidence>
<dbReference type="Pfam" id="PF09509">
    <property type="entry name" value="Hypoth_Ymh"/>
    <property type="match status" value="1"/>
</dbReference>
<dbReference type="Proteomes" id="UP000271705">
    <property type="component" value="Unassembled WGS sequence"/>
</dbReference>
<comment type="caution">
    <text evidence="2">The sequence shown here is derived from an EMBL/GenBank/DDBJ whole genome shotgun (WGS) entry which is preliminary data.</text>
</comment>
<reference evidence="2 3" key="1">
    <citation type="submission" date="2018-12" db="EMBL/GenBank/DDBJ databases">
        <authorList>
            <person name="Kartti S."/>
            <person name="Manni A."/>
            <person name="Chemao El Fihri M.W."/>
            <person name="Laamarti M."/>
            <person name="Temsamani L."/>
            <person name="El Jamali J.E."/>
            <person name="Ouadghiri M."/>
            <person name="Ibrahimi A."/>
            <person name="Filati-Maltouf A."/>
        </authorList>
    </citation>
    <scope>NUCLEOTIDE SEQUENCE [LARGE SCALE GENOMIC DNA]</scope>
    <source>
        <strain evidence="2 3">MDMC339</strain>
    </source>
</reference>
<evidence type="ECO:0000313" key="3">
    <source>
        <dbReference type="Proteomes" id="UP000271705"/>
    </source>
</evidence>
<dbReference type="AlphaFoldDB" id="A0A431UM49"/>
<proteinExistence type="predicted"/>
<evidence type="ECO:0000259" key="1">
    <source>
        <dbReference type="Pfam" id="PF09509"/>
    </source>
</evidence>
<organism evidence="2 3">
    <name type="scientific">Stenotrophomonas maltophilia</name>
    <name type="common">Pseudomonas maltophilia</name>
    <name type="synonym">Xanthomonas maltophilia</name>
    <dbReference type="NCBI Taxonomy" id="40324"/>
    <lineage>
        <taxon>Bacteria</taxon>
        <taxon>Pseudomonadati</taxon>
        <taxon>Pseudomonadota</taxon>
        <taxon>Gammaproteobacteria</taxon>
        <taxon>Lysobacterales</taxon>
        <taxon>Lysobacteraceae</taxon>
        <taxon>Stenotrophomonas</taxon>
        <taxon>Stenotrophomonas maltophilia group</taxon>
    </lineage>
</organism>
<dbReference type="InterPro" id="IPR012654">
    <property type="entry name" value="CHP02391"/>
</dbReference>
<dbReference type="EMBL" id="RXLZ01000013">
    <property type="protein sequence ID" value="RTQ90530.1"/>
    <property type="molecule type" value="Genomic_DNA"/>
</dbReference>
<accession>A0A431UM49</accession>
<gene>
    <name evidence="2" type="ORF">EKL94_06355</name>
</gene>
<feature type="domain" description="Conserved hypothetical protein CHP02391" evidence="1">
    <location>
        <begin position="215"/>
        <end position="319"/>
    </location>
</feature>
<name>A0A431UM49_STEMA</name>